<comment type="caution">
    <text evidence="1">The sequence shown here is derived from an EMBL/GenBank/DDBJ whole genome shotgun (WGS) entry which is preliminary data.</text>
</comment>
<dbReference type="EMBL" id="JAQIZT010000006">
    <property type="protein sequence ID" value="KAJ6994161.1"/>
    <property type="molecule type" value="Genomic_DNA"/>
</dbReference>
<organism evidence="1 2">
    <name type="scientific">Populus alba x Populus x berolinensis</name>
    <dbReference type="NCBI Taxonomy" id="444605"/>
    <lineage>
        <taxon>Eukaryota</taxon>
        <taxon>Viridiplantae</taxon>
        <taxon>Streptophyta</taxon>
        <taxon>Embryophyta</taxon>
        <taxon>Tracheophyta</taxon>
        <taxon>Spermatophyta</taxon>
        <taxon>Magnoliopsida</taxon>
        <taxon>eudicotyledons</taxon>
        <taxon>Gunneridae</taxon>
        <taxon>Pentapetalae</taxon>
        <taxon>rosids</taxon>
        <taxon>fabids</taxon>
        <taxon>Malpighiales</taxon>
        <taxon>Salicaceae</taxon>
        <taxon>Saliceae</taxon>
        <taxon>Populus</taxon>
    </lineage>
</organism>
<evidence type="ECO:0000313" key="2">
    <source>
        <dbReference type="Proteomes" id="UP001164929"/>
    </source>
</evidence>
<dbReference type="AlphaFoldDB" id="A0AAD6QPL6"/>
<accession>A0AAD6QPL6</accession>
<proteinExistence type="predicted"/>
<reference evidence="1" key="1">
    <citation type="journal article" date="2023" name="Mol. Ecol. Resour.">
        <title>Chromosome-level genome assembly of a triploid poplar Populus alba 'Berolinensis'.</title>
        <authorList>
            <person name="Chen S."/>
            <person name="Yu Y."/>
            <person name="Wang X."/>
            <person name="Wang S."/>
            <person name="Zhang T."/>
            <person name="Zhou Y."/>
            <person name="He R."/>
            <person name="Meng N."/>
            <person name="Wang Y."/>
            <person name="Liu W."/>
            <person name="Liu Z."/>
            <person name="Liu J."/>
            <person name="Guo Q."/>
            <person name="Huang H."/>
            <person name="Sederoff R.R."/>
            <person name="Wang G."/>
            <person name="Qu G."/>
            <person name="Chen S."/>
        </authorList>
    </citation>
    <scope>NUCLEOTIDE SEQUENCE</scope>
    <source>
        <strain evidence="1">SC-2020</strain>
    </source>
</reference>
<evidence type="ECO:0000313" key="1">
    <source>
        <dbReference type="EMBL" id="KAJ6994161.1"/>
    </source>
</evidence>
<sequence length="81" mass="9243">MKPNKKIKTRKYQPPLQCLGVRESPSIGLKIYPSLAYQGDTNDRGGEKSDVFVILKKTASIWFFVLLKAEKLYNQLVALKE</sequence>
<protein>
    <submittedName>
        <fullName evidence="1">Uncharacterized protein</fullName>
    </submittedName>
</protein>
<gene>
    <name evidence="1" type="ORF">NC653_017093</name>
</gene>
<name>A0AAD6QPL6_9ROSI</name>
<keyword evidence="2" id="KW-1185">Reference proteome</keyword>
<dbReference type="Proteomes" id="UP001164929">
    <property type="component" value="Chromosome 6"/>
</dbReference>